<evidence type="ECO:0000259" key="1">
    <source>
        <dbReference type="PROSITE" id="PS51819"/>
    </source>
</evidence>
<dbReference type="SUPFAM" id="SSF54593">
    <property type="entry name" value="Glyoxalase/Bleomycin resistance protein/Dihydroxybiphenyl dioxygenase"/>
    <property type="match status" value="1"/>
</dbReference>
<name>A0A849A8C4_9ACTN</name>
<protein>
    <submittedName>
        <fullName evidence="2">Glyoxalase</fullName>
    </submittedName>
</protein>
<sequence length="140" mass="15295">MHQLIFVHLPVSDLPRSRRFFTALGYRFNDEFCDPERALCLVLGGNIYAMLLKPECYASFTRTGAGHAAVLAVSADSREHVDRLADAAIAAGGTEVRVQDQGFMYGRSYADPDGHVWELMWMDPLAAAGASARRSSTATA</sequence>
<dbReference type="PROSITE" id="PS51819">
    <property type="entry name" value="VOC"/>
    <property type="match status" value="1"/>
</dbReference>
<comment type="caution">
    <text evidence="2">The sequence shown here is derived from an EMBL/GenBank/DDBJ whole genome shotgun (WGS) entry which is preliminary data.</text>
</comment>
<evidence type="ECO:0000313" key="3">
    <source>
        <dbReference type="Proteomes" id="UP000562984"/>
    </source>
</evidence>
<accession>A0A849A8C4</accession>
<dbReference type="AlphaFoldDB" id="A0A849A8C4"/>
<dbReference type="PANTHER" id="PTHR36503">
    <property type="entry name" value="BLR2520 PROTEIN"/>
    <property type="match status" value="1"/>
</dbReference>
<evidence type="ECO:0000313" key="2">
    <source>
        <dbReference type="EMBL" id="NNG36809.1"/>
    </source>
</evidence>
<proteinExistence type="predicted"/>
<dbReference type="InterPro" id="IPR029068">
    <property type="entry name" value="Glyas_Bleomycin-R_OHBP_Dase"/>
</dbReference>
<dbReference type="PANTHER" id="PTHR36503:SF2">
    <property type="entry name" value="BLR2408 PROTEIN"/>
    <property type="match status" value="1"/>
</dbReference>
<dbReference type="RefSeq" id="WP_171200501.1">
    <property type="nucleotide sequence ID" value="NZ_JABEND010000008.1"/>
</dbReference>
<reference evidence="2 3" key="1">
    <citation type="submission" date="2020-05" db="EMBL/GenBank/DDBJ databases">
        <title>Nakamurella sp. DB0629 isolated from air conditioner.</title>
        <authorList>
            <person name="Kim D.H."/>
            <person name="Kim D.-U."/>
        </authorList>
    </citation>
    <scope>NUCLEOTIDE SEQUENCE [LARGE SCALE GENOMIC DNA]</scope>
    <source>
        <strain evidence="2 3">DB0629</strain>
    </source>
</reference>
<gene>
    <name evidence="2" type="ORF">HKD39_14020</name>
</gene>
<dbReference type="Pfam" id="PF00903">
    <property type="entry name" value="Glyoxalase"/>
    <property type="match status" value="1"/>
</dbReference>
<organism evidence="2 3">
    <name type="scientific">Nakamurella aerolata</name>
    <dbReference type="NCBI Taxonomy" id="1656892"/>
    <lineage>
        <taxon>Bacteria</taxon>
        <taxon>Bacillati</taxon>
        <taxon>Actinomycetota</taxon>
        <taxon>Actinomycetes</taxon>
        <taxon>Nakamurellales</taxon>
        <taxon>Nakamurellaceae</taxon>
        <taxon>Nakamurella</taxon>
    </lineage>
</organism>
<dbReference type="InterPro" id="IPR004360">
    <property type="entry name" value="Glyas_Fos-R_dOase_dom"/>
</dbReference>
<feature type="domain" description="VOC" evidence="1">
    <location>
        <begin position="3"/>
        <end position="122"/>
    </location>
</feature>
<keyword evidence="3" id="KW-1185">Reference proteome</keyword>
<dbReference type="Proteomes" id="UP000562984">
    <property type="component" value="Unassembled WGS sequence"/>
</dbReference>
<dbReference type="InterPro" id="IPR037523">
    <property type="entry name" value="VOC_core"/>
</dbReference>
<dbReference type="EMBL" id="JABEND010000008">
    <property type="protein sequence ID" value="NNG36809.1"/>
    <property type="molecule type" value="Genomic_DNA"/>
</dbReference>
<dbReference type="Gene3D" id="3.10.180.10">
    <property type="entry name" value="2,3-Dihydroxybiphenyl 1,2-Dioxygenase, domain 1"/>
    <property type="match status" value="1"/>
</dbReference>